<evidence type="ECO:0000313" key="2">
    <source>
        <dbReference type="EMBL" id="KZT52375.1"/>
    </source>
</evidence>
<dbReference type="PANTHER" id="PTHR33558:SF1">
    <property type="entry name" value="GLUTAREDOXIN-LIKE PROTEIN C5ORF63 HOMOLOG"/>
    <property type="match status" value="1"/>
</dbReference>
<evidence type="ECO:0000313" key="3">
    <source>
        <dbReference type="Proteomes" id="UP000076842"/>
    </source>
</evidence>
<dbReference type="EMBL" id="KV424068">
    <property type="protein sequence ID" value="KZT52375.1"/>
    <property type="molecule type" value="Genomic_DNA"/>
</dbReference>
<organism evidence="2 3">
    <name type="scientific">Calocera cornea HHB12733</name>
    <dbReference type="NCBI Taxonomy" id="1353952"/>
    <lineage>
        <taxon>Eukaryota</taxon>
        <taxon>Fungi</taxon>
        <taxon>Dikarya</taxon>
        <taxon>Basidiomycota</taxon>
        <taxon>Agaricomycotina</taxon>
        <taxon>Dacrymycetes</taxon>
        <taxon>Dacrymycetales</taxon>
        <taxon>Dacrymycetaceae</taxon>
        <taxon>Calocera</taxon>
    </lineage>
</organism>
<dbReference type="OrthoDB" id="429967at2759"/>
<dbReference type="SUPFAM" id="SSF52833">
    <property type="entry name" value="Thioredoxin-like"/>
    <property type="match status" value="1"/>
</dbReference>
<dbReference type="InterPro" id="IPR008554">
    <property type="entry name" value="Glutaredoxin-like"/>
</dbReference>
<proteinExistence type="inferred from homology"/>
<reference evidence="2 3" key="1">
    <citation type="journal article" date="2016" name="Mol. Biol. Evol.">
        <title>Comparative Genomics of Early-Diverging Mushroom-Forming Fungi Provides Insights into the Origins of Lignocellulose Decay Capabilities.</title>
        <authorList>
            <person name="Nagy L.G."/>
            <person name="Riley R."/>
            <person name="Tritt A."/>
            <person name="Adam C."/>
            <person name="Daum C."/>
            <person name="Floudas D."/>
            <person name="Sun H."/>
            <person name="Yadav J.S."/>
            <person name="Pangilinan J."/>
            <person name="Larsson K.H."/>
            <person name="Matsuura K."/>
            <person name="Barry K."/>
            <person name="Labutti K."/>
            <person name="Kuo R."/>
            <person name="Ohm R.A."/>
            <person name="Bhattacharya S.S."/>
            <person name="Shirouzu T."/>
            <person name="Yoshinaga Y."/>
            <person name="Martin F.M."/>
            <person name="Grigoriev I.V."/>
            <person name="Hibbett D.S."/>
        </authorList>
    </citation>
    <scope>NUCLEOTIDE SEQUENCE [LARGE SCALE GENOMIC DNA]</scope>
    <source>
        <strain evidence="2 3">HHB12733</strain>
    </source>
</reference>
<keyword evidence="3" id="KW-1185">Reference proteome</keyword>
<dbReference type="Pfam" id="PF05768">
    <property type="entry name" value="Glrx-like"/>
    <property type="match status" value="1"/>
</dbReference>
<keyword evidence="1" id="KW-0813">Transport</keyword>
<dbReference type="Gene3D" id="3.40.30.10">
    <property type="entry name" value="Glutaredoxin"/>
    <property type="match status" value="1"/>
</dbReference>
<dbReference type="AlphaFoldDB" id="A0A165DA31"/>
<dbReference type="PANTHER" id="PTHR33558">
    <property type="entry name" value="GLUTAREDOXIN-LIKE PROTEIN C5ORF63 HOMOLOG"/>
    <property type="match status" value="1"/>
</dbReference>
<keyword evidence="1" id="KW-0249">Electron transport</keyword>
<dbReference type="STRING" id="1353952.A0A165DA31"/>
<dbReference type="InterPro" id="IPR036249">
    <property type="entry name" value="Thioredoxin-like_sf"/>
</dbReference>
<protein>
    <recommendedName>
        <fullName evidence="1">Glutaredoxin-like protein</fullName>
    </recommendedName>
</protein>
<dbReference type="Proteomes" id="UP000076842">
    <property type="component" value="Unassembled WGS sequence"/>
</dbReference>
<dbReference type="InParanoid" id="A0A165DA31"/>
<comment type="similarity">
    <text evidence="1">Belongs to the glutaredoxin family.</text>
</comment>
<sequence>MCRAARLPRLTLYTGPFCSLCDTAKAELAKVQLQSPFHLTLVDIHAPGAEHEKWRRLYQYDIPVLHLEGRRVMKHRVEGERLVQKLDEWRRAWEAGEVREAEVGGGVEVPEGEKKK</sequence>
<evidence type="ECO:0000256" key="1">
    <source>
        <dbReference type="RuleBase" id="RU363082"/>
    </source>
</evidence>
<accession>A0A165DA31</accession>
<dbReference type="InterPro" id="IPR052565">
    <property type="entry name" value="Glutaredoxin-like_YDR286C"/>
</dbReference>
<gene>
    <name evidence="2" type="ORF">CALCODRAFT_520760</name>
</gene>
<name>A0A165DA31_9BASI</name>